<dbReference type="Proteomes" id="UP001469365">
    <property type="component" value="Unassembled WGS sequence"/>
</dbReference>
<protein>
    <submittedName>
        <fullName evidence="1">Uncharacterized protein</fullName>
    </submittedName>
</protein>
<evidence type="ECO:0000313" key="2">
    <source>
        <dbReference type="Proteomes" id="UP001469365"/>
    </source>
</evidence>
<name>A0ABU9DJW8_9BACL</name>
<comment type="caution">
    <text evidence="1">The sequence shown here is derived from an EMBL/GenBank/DDBJ whole genome shotgun (WGS) entry which is preliminary data.</text>
</comment>
<accession>A0ABU9DJW8</accession>
<dbReference type="RefSeq" id="WP_341415437.1">
    <property type="nucleotide sequence ID" value="NZ_JBBPCC010000005.1"/>
</dbReference>
<keyword evidence="2" id="KW-1185">Reference proteome</keyword>
<proteinExistence type="predicted"/>
<reference evidence="1 2" key="1">
    <citation type="submission" date="2024-04" db="EMBL/GenBank/DDBJ databases">
        <title>draft genome sequnece of Paenibacillus filicis.</title>
        <authorList>
            <person name="Kim D.-U."/>
        </authorList>
    </citation>
    <scope>NUCLEOTIDE SEQUENCE [LARGE SCALE GENOMIC DNA]</scope>
    <source>
        <strain evidence="1 2">KACC14197</strain>
    </source>
</reference>
<dbReference type="EMBL" id="JBBPCC010000005">
    <property type="protein sequence ID" value="MEK8128370.1"/>
    <property type="molecule type" value="Genomic_DNA"/>
</dbReference>
<sequence>MKIYVIYEVHVGGGGEDYAAGEAKVLYAGTDEDTASEKFDEAEKSRGEYWEIWSEVWEDGQEITLQEIEKLRKK</sequence>
<evidence type="ECO:0000313" key="1">
    <source>
        <dbReference type="EMBL" id="MEK8128370.1"/>
    </source>
</evidence>
<organism evidence="1 2">
    <name type="scientific">Paenibacillus filicis</name>
    <dbReference type="NCBI Taxonomy" id="669464"/>
    <lineage>
        <taxon>Bacteria</taxon>
        <taxon>Bacillati</taxon>
        <taxon>Bacillota</taxon>
        <taxon>Bacilli</taxon>
        <taxon>Bacillales</taxon>
        <taxon>Paenibacillaceae</taxon>
        <taxon>Paenibacillus</taxon>
    </lineage>
</organism>
<gene>
    <name evidence="1" type="ORF">WMW72_10690</name>
</gene>